<evidence type="ECO:0000313" key="3">
    <source>
        <dbReference type="EMBL" id="KDS92550.1"/>
    </source>
</evidence>
<feature type="domain" description="SGNH hydrolase-type esterase" evidence="2">
    <location>
        <begin position="72"/>
        <end position="247"/>
    </location>
</feature>
<feature type="compositionally biased region" description="Basic residues" evidence="1">
    <location>
        <begin position="12"/>
        <end position="26"/>
    </location>
</feature>
<protein>
    <submittedName>
        <fullName evidence="3">Lysophospholipase</fullName>
    </submittedName>
</protein>
<dbReference type="SUPFAM" id="SSF52266">
    <property type="entry name" value="SGNH hydrolase"/>
    <property type="match status" value="1"/>
</dbReference>
<evidence type="ECO:0000313" key="4">
    <source>
        <dbReference type="Proteomes" id="UP000030182"/>
    </source>
</evidence>
<comment type="caution">
    <text evidence="3">The sequence shown here is derived from an EMBL/GenBank/DDBJ whole genome shotgun (WGS) entry which is preliminary data.</text>
</comment>
<organism evidence="3 4">
    <name type="scientific">Dermabacter hominis 1368</name>
    <dbReference type="NCBI Taxonomy" id="1450519"/>
    <lineage>
        <taxon>Bacteria</taxon>
        <taxon>Bacillati</taxon>
        <taxon>Actinomycetota</taxon>
        <taxon>Actinomycetes</taxon>
        <taxon>Micrococcales</taxon>
        <taxon>Dermabacteraceae</taxon>
        <taxon>Dermabacter</taxon>
    </lineage>
</organism>
<evidence type="ECO:0000256" key="1">
    <source>
        <dbReference type="SAM" id="MobiDB-lite"/>
    </source>
</evidence>
<dbReference type="Proteomes" id="UP000030182">
    <property type="component" value="Unassembled WGS sequence"/>
</dbReference>
<dbReference type="Pfam" id="PF13472">
    <property type="entry name" value="Lipase_GDSL_2"/>
    <property type="match status" value="1"/>
</dbReference>
<gene>
    <name evidence="3" type="ORF">DHOM_10505</name>
</gene>
<dbReference type="InterPro" id="IPR013830">
    <property type="entry name" value="SGNH_hydro"/>
</dbReference>
<accession>A0ABR4SH87</accession>
<feature type="compositionally biased region" description="Polar residues" evidence="1">
    <location>
        <begin position="1"/>
        <end position="10"/>
    </location>
</feature>
<dbReference type="InterPro" id="IPR036514">
    <property type="entry name" value="SGNH_hydro_sf"/>
</dbReference>
<evidence type="ECO:0000259" key="2">
    <source>
        <dbReference type="Pfam" id="PF13472"/>
    </source>
</evidence>
<sequence length="266" mass="28883">MSNANFSTAPSHRTHSRGRGKSHSRRSTIGSWASVGTPPRGLHRHNRHRSQPKGPHVTSSPAPAQPRVRVIALGDEMLAGAGDQRAMGWFTRALAQHNGSGDLVDSYTAAIPGETTAELARRWEADVTRLLDTHNTGESDDTQHRVVVALGRADLDAGISIARSRLNLATVLDGLGHLRIPVFVVGPAPSKDRERTDAILELSHAFHDVCARRRIPYVDPAAALAHHDQFLADVARSPRDLPSQTGYGLITWLVLHGEFSEFLAAQ</sequence>
<name>A0ABR4SH87_9MICO</name>
<dbReference type="Gene3D" id="3.40.50.1110">
    <property type="entry name" value="SGNH hydrolase"/>
    <property type="match status" value="1"/>
</dbReference>
<feature type="compositionally biased region" description="Basic residues" evidence="1">
    <location>
        <begin position="41"/>
        <end position="51"/>
    </location>
</feature>
<keyword evidence="4" id="KW-1185">Reference proteome</keyword>
<feature type="region of interest" description="Disordered" evidence="1">
    <location>
        <begin position="1"/>
        <end position="65"/>
    </location>
</feature>
<proteinExistence type="predicted"/>
<dbReference type="EMBL" id="JDRS01000023">
    <property type="protein sequence ID" value="KDS92550.1"/>
    <property type="molecule type" value="Genomic_DNA"/>
</dbReference>
<reference evidence="3 4" key="1">
    <citation type="submission" date="2014-01" db="EMBL/GenBank/DDBJ databases">
        <title>Draft genome sequence of the multidrug-resistant clinical isolate Dermabacter hominis 1368.</title>
        <authorList>
            <person name="Albersmeier A."/>
            <person name="Bomholt C."/>
            <person name="Glaub A."/>
            <person name="Ruckert C."/>
            <person name="Soriano F."/>
            <person name="Fernandez-Natal I."/>
            <person name="Tauch A."/>
        </authorList>
    </citation>
    <scope>NUCLEOTIDE SEQUENCE [LARGE SCALE GENOMIC DNA]</scope>
    <source>
        <strain evidence="3 4">1368</strain>
    </source>
</reference>